<name>A0AC35U5F3_9BILA</name>
<organism evidence="1 2">
    <name type="scientific">Rhabditophanes sp. KR3021</name>
    <dbReference type="NCBI Taxonomy" id="114890"/>
    <lineage>
        <taxon>Eukaryota</taxon>
        <taxon>Metazoa</taxon>
        <taxon>Ecdysozoa</taxon>
        <taxon>Nematoda</taxon>
        <taxon>Chromadorea</taxon>
        <taxon>Rhabditida</taxon>
        <taxon>Tylenchina</taxon>
        <taxon>Panagrolaimomorpha</taxon>
        <taxon>Strongyloidoidea</taxon>
        <taxon>Alloionematidae</taxon>
        <taxon>Rhabditophanes</taxon>
    </lineage>
</organism>
<evidence type="ECO:0000313" key="1">
    <source>
        <dbReference type="Proteomes" id="UP000095286"/>
    </source>
</evidence>
<reference evidence="2" key="1">
    <citation type="submission" date="2016-11" db="UniProtKB">
        <authorList>
            <consortium name="WormBaseParasite"/>
        </authorList>
    </citation>
    <scope>IDENTIFICATION</scope>
    <source>
        <strain evidence="2">KR3021</strain>
    </source>
</reference>
<evidence type="ECO:0000313" key="2">
    <source>
        <dbReference type="WBParaSite" id="RSKR_0000747500.1"/>
    </source>
</evidence>
<sequence>MEKETVEQIIEAKTEDGKVVEEEFGDHTTHEASDRDSSVESQLCKEDFHQDNGVCYPEFIYTSSVPEKVALDVEFVRATVKGEEKRYAARVVILNYAKKVIYNKFIRCDPNLRYDYDTGKNGEHFEVVKREIQLVIENRIVIGHRLHTDFKLLEIKHPRHLQRDTYTYRGFQKKLKIKTNDRSLHQLCADVLRHHVKEKIYDALRDAKLVVELYRYAEKEIDKVQGRK</sequence>
<dbReference type="Proteomes" id="UP000095286">
    <property type="component" value="Unplaced"/>
</dbReference>
<protein>
    <submittedName>
        <fullName evidence="2">RNA exonuclease 4</fullName>
    </submittedName>
</protein>
<proteinExistence type="predicted"/>
<accession>A0AC35U5F3</accession>
<dbReference type="WBParaSite" id="RSKR_0000747500.1">
    <property type="protein sequence ID" value="RSKR_0000747500.1"/>
    <property type="gene ID" value="RSKR_0000747500"/>
</dbReference>